<feature type="region of interest" description="Disordered" evidence="1">
    <location>
        <begin position="80"/>
        <end position="105"/>
    </location>
</feature>
<comment type="caution">
    <text evidence="3">The sequence shown here is derived from an EMBL/GenBank/DDBJ whole genome shotgun (WGS) entry which is preliminary data.</text>
</comment>
<evidence type="ECO:0000313" key="4">
    <source>
        <dbReference type="Proteomes" id="UP000238196"/>
    </source>
</evidence>
<feature type="chain" id="PRO_5015764806" description="DUF3298 domain-containing protein" evidence="2">
    <location>
        <begin position="25"/>
        <end position="390"/>
    </location>
</feature>
<accession>A0A2S5KPP8</accession>
<name>A0A2S5KPP8_9PROT</name>
<evidence type="ECO:0008006" key="5">
    <source>
        <dbReference type="Google" id="ProtNLM"/>
    </source>
</evidence>
<reference evidence="3 4" key="1">
    <citation type="submission" date="2018-02" db="EMBL/GenBank/DDBJ databases">
        <title>novel marine gammaproteobacteria from coastal saline agro ecosystem.</title>
        <authorList>
            <person name="Krishnan R."/>
            <person name="Ramesh Kumar N."/>
        </authorList>
    </citation>
    <scope>NUCLEOTIDE SEQUENCE [LARGE SCALE GENOMIC DNA]</scope>
    <source>
        <strain evidence="3 4">228</strain>
    </source>
</reference>
<keyword evidence="2" id="KW-0732">Signal</keyword>
<dbReference type="OrthoDB" id="7543403at2"/>
<dbReference type="EMBL" id="PRLP01000045">
    <property type="protein sequence ID" value="PPC76653.1"/>
    <property type="molecule type" value="Genomic_DNA"/>
</dbReference>
<feature type="compositionally biased region" description="Polar residues" evidence="1">
    <location>
        <begin position="80"/>
        <end position="92"/>
    </location>
</feature>
<dbReference type="Proteomes" id="UP000238196">
    <property type="component" value="Unassembled WGS sequence"/>
</dbReference>
<organism evidence="3 4">
    <name type="scientific">Proteobacteria bacterium 228</name>
    <dbReference type="NCBI Taxonomy" id="2083153"/>
    <lineage>
        <taxon>Bacteria</taxon>
        <taxon>Pseudomonadati</taxon>
        <taxon>Pseudomonadota</taxon>
    </lineage>
</organism>
<dbReference type="AlphaFoldDB" id="A0A2S5KPP8"/>
<sequence>MTSVRSLGVRCLALLALGFPAAHADTQVLQGILGKTPITVELTLDDPNAVSGRYFYQKYHSDIALDGQLDASGTLRMSENQQYGDEQSQQPWTLHRNNDGSWSGNWQRKNQTLPIRLTPARQPALDEQEQASTYLNSLAKDSLYDLIRLADLAFTKGKTEKFMGYQLQWWTEPTSKISLFTWLSGPKGVDLTMLNQVLRDKQWQEVTSYFECMLGGSQTGGGDFEQTLKPMYFNTSVMSVSVFTSYFCGGAHPDFGDNPINLDVNTGKELTLEDVFWLGDGKPIHYNDRTYENFDEFSQYRSDVFAPWIMSYFSKLYPKDMGVNQAKSEDDCDYQDSDVWQFVPWYFTAKGLYISPYFARVARACEYPDWPYLPYSEVKKHPGDIALTLP</sequence>
<feature type="signal peptide" evidence="2">
    <location>
        <begin position="1"/>
        <end position="24"/>
    </location>
</feature>
<evidence type="ECO:0000256" key="2">
    <source>
        <dbReference type="SAM" id="SignalP"/>
    </source>
</evidence>
<protein>
    <recommendedName>
        <fullName evidence="5">DUF3298 domain-containing protein</fullName>
    </recommendedName>
</protein>
<evidence type="ECO:0000313" key="3">
    <source>
        <dbReference type="EMBL" id="PPC76653.1"/>
    </source>
</evidence>
<proteinExistence type="predicted"/>
<gene>
    <name evidence="3" type="ORF">C4K68_14270</name>
</gene>
<evidence type="ECO:0000256" key="1">
    <source>
        <dbReference type="SAM" id="MobiDB-lite"/>
    </source>
</evidence>